<feature type="region of interest" description="Disordered" evidence="16">
    <location>
        <begin position="507"/>
        <end position="541"/>
    </location>
</feature>
<reference evidence="21" key="3">
    <citation type="journal article" date="2002" name="Virus Genes">
        <title>Characterization of the glycoprotein B gene from ruminant alphaherpesviruses.</title>
        <authorList>
            <person name="Ros C."/>
            <person name="Belak S."/>
        </authorList>
    </citation>
    <scope>NUCLEOTIDE SEQUENCE</scope>
    <source>
        <strain evidence="21">N565</strain>
    </source>
</reference>
<feature type="region of interest" description="Disordered" evidence="16">
    <location>
        <begin position="72"/>
        <end position="113"/>
    </location>
</feature>
<dbReference type="InterPro" id="IPR035381">
    <property type="entry name" value="Glycoprot_B_PH2"/>
</dbReference>
<dbReference type="InterPro" id="IPR038631">
    <property type="entry name" value="Glycoprot_B_PH2_sf"/>
</dbReference>
<keyword evidence="5" id="KW-1161">Viral attachment to host cell</keyword>
<dbReference type="Pfam" id="PF17416">
    <property type="entry name" value="Glycoprot_B_PH1"/>
    <property type="match status" value="1"/>
</dbReference>
<dbReference type="EMBL" id="AF078726">
    <property type="protein sequence ID" value="AAD46112.2"/>
    <property type="molecule type" value="Genomic_DNA"/>
</dbReference>
<protein>
    <submittedName>
        <fullName evidence="21">Glycoprotein B</fullName>
    </submittedName>
</protein>
<keyword evidence="9" id="KW-0261">Viral envelope protein</keyword>
<keyword evidence="14" id="KW-0325">Glycoprotein</keyword>
<dbReference type="Gene3D" id="6.10.250.3280">
    <property type="match status" value="1"/>
</dbReference>
<keyword evidence="6" id="KW-1040">Host Golgi apparatus</keyword>
<dbReference type="Gene3D" id="2.30.29.100">
    <property type="match status" value="1"/>
</dbReference>
<evidence type="ECO:0000256" key="17">
    <source>
        <dbReference type="SAM" id="Phobius"/>
    </source>
</evidence>
<keyword evidence="2" id="KW-0945">Host-virus interaction</keyword>
<dbReference type="GO" id="GO:0019031">
    <property type="term" value="C:viral envelope"/>
    <property type="evidence" value="ECO:0007669"/>
    <property type="project" value="UniProtKB-KW"/>
</dbReference>
<keyword evidence="10 17" id="KW-1133">Transmembrane helix</keyword>
<dbReference type="Pfam" id="PF00606">
    <property type="entry name" value="Glycoprotein_B"/>
    <property type="match status" value="1"/>
</dbReference>
<evidence type="ECO:0000256" key="2">
    <source>
        <dbReference type="ARBA" id="ARBA00022581"/>
    </source>
</evidence>
<evidence type="ECO:0000256" key="3">
    <source>
        <dbReference type="ARBA" id="ARBA00022692"/>
    </source>
</evidence>
<evidence type="ECO:0000256" key="12">
    <source>
        <dbReference type="ARBA" id="ARBA00023136"/>
    </source>
</evidence>
<evidence type="ECO:0000256" key="16">
    <source>
        <dbReference type="SAM" id="MobiDB-lite"/>
    </source>
</evidence>
<keyword evidence="11" id="KW-1039">Host endosome</keyword>
<proteinExistence type="inferred from homology"/>
<evidence type="ECO:0000259" key="20">
    <source>
        <dbReference type="Pfam" id="PF17417"/>
    </source>
</evidence>
<evidence type="ECO:0000256" key="5">
    <source>
        <dbReference type="ARBA" id="ARBA00022804"/>
    </source>
</evidence>
<dbReference type="GO" id="GO:0046718">
    <property type="term" value="P:symbiont entry into host cell"/>
    <property type="evidence" value="ECO:0007669"/>
    <property type="project" value="UniProtKB-KW"/>
</dbReference>
<dbReference type="Gene3D" id="2.30.30.1230">
    <property type="match status" value="1"/>
</dbReference>
<evidence type="ECO:0000256" key="11">
    <source>
        <dbReference type="ARBA" id="ARBA00023046"/>
    </source>
</evidence>
<feature type="domain" description="Herpesvirus glycoprotein B ectodomain C-terminal" evidence="18">
    <location>
        <begin position="549"/>
        <end position="766"/>
    </location>
</feature>
<evidence type="ECO:0000259" key="19">
    <source>
        <dbReference type="Pfam" id="PF17416"/>
    </source>
</evidence>
<dbReference type="GO" id="GO:0019062">
    <property type="term" value="P:virion attachment to host cell"/>
    <property type="evidence" value="ECO:0007669"/>
    <property type="project" value="UniProtKB-KW"/>
</dbReference>
<keyword evidence="3 17" id="KW-0812">Transmembrane</keyword>
<feature type="domain" description="Herpesvirus Glycoprotein B PH-like" evidence="20">
    <location>
        <begin position="384"/>
        <end position="481"/>
    </location>
</feature>
<sequence>MATRGGAEPAAGAGYGRRGQRRHLRPGRVLAALRGPAAPGAGGGARAALAAALLWAAWALLLAAPAAGRPTTPPVPGGAGGAGSPAPPASPAPSASLRPADGPDDGDDPDNSTDVRAALRLAQAAGENSRFYVCPPPSGATVVRLAPARPCPEYELGRNYTEGIGAIYKENIAPYTFKAYIYYKNVIVTTTWAGSTYAAITNQYTDRVPVGLGEITDLVDKKWRCLSKAEYLRSGRKVVAFDRDEDPWEAPLKPARLSAPGVRGWHTTDEVYTALGSAGLYRTGTSVNCIVEEVEARSVYPYDSFALSTGDIIYMSPFYGLRDGAHREHTSYSPERFQQIEGYYKRDMATGRRLKEPVSRNFLRTQHVTVAWDWVPKRKNVCSLTKWREADEMLRDESRGNFRFTARSLSATFVSDGHTFALQNVPLSDCVTEEAGAAVERIYRERFNATHVLSGGLETYLARGGFVVAFRPMLSNALAKLYLQELARSNGTLEGLFAAGGSGAAAAAAPKPVPRRARRSASPTPPAPAASGDGGDGDANKRVTTVSSAEFAALQFTYDHIQDHVNTMFTRLATSWCLLQNKERALWAEAAKLNPSAAASAALDRRAAARMLGDAMAVTYCHELGEGRVFIENSMRAPGGVCYSRPPVSFAFGNESEPVEGQLGEDNELLPGRELVEPCALNHKRYFRFGADYVYYENYAYVRRVPLAELEVISTFVDLNLTVLEDREFLPLEVYTRAELADTGLLDYSEIQRRNQLHELRFYDIDRVVKTDGNMAIMRGLANFFQGLGAVGQAVGTVVLGAAGAALSTVSGIASFVANPFGALATGLLVLAGLVAAFLAYRYISRLRSNPMKALYPITTRALKDDAKGAGAPGEEGEEEFDAAKLEQAREMIKYMSLVSAVERQEHKAKKSNKGGPLLATRLTQLALRRRAPPEYQQLPMADVGGA</sequence>
<keyword evidence="1" id="KW-1032">Host cell membrane</keyword>
<dbReference type="FunFam" id="2.30.30.1230:FF:000001">
    <property type="entry name" value="Envelope glycoprotein B"/>
    <property type="match status" value="1"/>
</dbReference>
<evidence type="ECO:0000256" key="4">
    <source>
        <dbReference type="ARBA" id="ARBA00022729"/>
    </source>
</evidence>
<dbReference type="InterPro" id="IPR000234">
    <property type="entry name" value="Herpes_Glycoprot_B"/>
</dbReference>
<keyword evidence="4" id="KW-0732">Signal</keyword>
<evidence type="ECO:0000256" key="15">
    <source>
        <dbReference type="ARBA" id="ARBA00023296"/>
    </source>
</evidence>
<name>Q9QAP7_9ALPH</name>
<feature type="region of interest" description="Disordered" evidence="16">
    <location>
        <begin position="1"/>
        <end position="22"/>
    </location>
</feature>
<keyword evidence="15" id="KW-1160">Virus entry into host cell</keyword>
<keyword evidence="7" id="KW-0946">Virion</keyword>
<evidence type="ECO:0000259" key="18">
    <source>
        <dbReference type="Pfam" id="PF00606"/>
    </source>
</evidence>
<evidence type="ECO:0000256" key="1">
    <source>
        <dbReference type="ARBA" id="ARBA00022511"/>
    </source>
</evidence>
<evidence type="ECO:0000256" key="10">
    <source>
        <dbReference type="ARBA" id="ARBA00022989"/>
    </source>
</evidence>
<dbReference type="Pfam" id="PF17417">
    <property type="entry name" value="Glycoprot_B_PH2"/>
    <property type="match status" value="1"/>
</dbReference>
<dbReference type="InterPro" id="IPR055341">
    <property type="entry name" value="Glycoprotein_B_ecto_C"/>
</dbReference>
<reference evidence="21" key="1">
    <citation type="journal article" date="1999" name="J. Clin. Microbiol.">
        <title>Studies of genetic relationships between bovine, caprine, cervine, and rangiferine alphaherpesviruses and improved molecular methods for virus detection and identification.</title>
        <authorList>
            <person name="Ros C."/>
            <person name="Belak S."/>
        </authorList>
    </citation>
    <scope>NUCLEOTIDE SEQUENCE</scope>
    <source>
        <strain evidence="21">N565</strain>
    </source>
</reference>
<dbReference type="SUPFAM" id="SSF161008">
    <property type="entry name" value="Viral glycoprotein ectodomain-like"/>
    <property type="match status" value="1"/>
</dbReference>
<feature type="compositionally biased region" description="Low complexity" evidence="16">
    <location>
        <begin position="1"/>
        <end position="12"/>
    </location>
</feature>
<keyword evidence="13" id="KW-1015">Disulfide bond</keyword>
<evidence type="ECO:0000313" key="21">
    <source>
        <dbReference type="EMBL" id="AAD46112.2"/>
    </source>
</evidence>
<feature type="domain" description="Herpesvirus Glycoprotein B PH-like" evidence="19">
    <location>
        <begin position="171"/>
        <end position="382"/>
    </location>
</feature>
<evidence type="ECO:0000256" key="8">
    <source>
        <dbReference type="ARBA" id="ARBA00022870"/>
    </source>
</evidence>
<keyword evidence="12 17" id="KW-0472">Membrane</keyword>
<organism evidence="21">
    <name type="scientific">Bovine alphaherpesvirus 5</name>
    <dbReference type="NCBI Taxonomy" id="35244"/>
    <lineage>
        <taxon>Viruses</taxon>
        <taxon>Duplodnaviria</taxon>
        <taxon>Heunggongvirae</taxon>
        <taxon>Peploviricota</taxon>
        <taxon>Herviviricetes</taxon>
        <taxon>Herpesvirales</taxon>
        <taxon>Orthoherpesviridae</taxon>
        <taxon>Alphaherpesvirinae</taxon>
        <taxon>Varicellovirus</taxon>
        <taxon>Varicellovirus bovinealpha5</taxon>
    </lineage>
</organism>
<feature type="transmembrane region" description="Helical" evidence="17">
    <location>
        <begin position="821"/>
        <end position="844"/>
    </location>
</feature>
<evidence type="ECO:0000256" key="14">
    <source>
        <dbReference type="ARBA" id="ARBA00023180"/>
    </source>
</evidence>
<reference evidence="21" key="2">
    <citation type="submission" date="2001-09" db="EMBL/GenBank/DDBJ databases">
        <authorList>
            <person name="Ros Bascunana C."/>
        </authorList>
    </citation>
    <scope>NUCLEOTIDE SEQUENCE</scope>
    <source>
        <strain evidence="21">N565</strain>
    </source>
</reference>
<keyword evidence="8" id="KW-1043">Host membrane</keyword>
<evidence type="ECO:0000256" key="9">
    <source>
        <dbReference type="ARBA" id="ARBA00022879"/>
    </source>
</evidence>
<feature type="compositionally biased region" description="Acidic residues" evidence="16">
    <location>
        <begin position="102"/>
        <end position="111"/>
    </location>
</feature>
<evidence type="ECO:0000256" key="7">
    <source>
        <dbReference type="ARBA" id="ARBA00022844"/>
    </source>
</evidence>
<dbReference type="HAMAP" id="MF_04032">
    <property type="entry name" value="HSV_GB"/>
    <property type="match status" value="1"/>
</dbReference>
<accession>Q9QAP7</accession>
<dbReference type="Gene3D" id="1.20.5.1890">
    <property type="match status" value="1"/>
</dbReference>
<evidence type="ECO:0000256" key="13">
    <source>
        <dbReference type="ARBA" id="ARBA00023157"/>
    </source>
</evidence>
<evidence type="ECO:0000256" key="6">
    <source>
        <dbReference type="ARBA" id="ARBA00022812"/>
    </source>
</evidence>
<dbReference type="InterPro" id="IPR035377">
    <property type="entry name" value="Glycoprot_B_PH1"/>
</dbReference>